<organism evidence="3 4">
    <name type="scientific">Arcticibacter tournemirensis</name>
    <dbReference type="NCBI Taxonomy" id="699437"/>
    <lineage>
        <taxon>Bacteria</taxon>
        <taxon>Pseudomonadati</taxon>
        <taxon>Bacteroidota</taxon>
        <taxon>Sphingobacteriia</taxon>
        <taxon>Sphingobacteriales</taxon>
        <taxon>Sphingobacteriaceae</taxon>
        <taxon>Arcticibacter</taxon>
    </lineage>
</organism>
<evidence type="ECO:0000313" key="4">
    <source>
        <dbReference type="Proteomes" id="UP000290848"/>
    </source>
</evidence>
<dbReference type="GO" id="GO:0016020">
    <property type="term" value="C:membrane"/>
    <property type="evidence" value="ECO:0007669"/>
    <property type="project" value="GOC"/>
</dbReference>
<dbReference type="InterPro" id="IPR005135">
    <property type="entry name" value="Endo/exonuclease/phosphatase"/>
</dbReference>
<gene>
    <name evidence="3" type="ORF">EKH83_17760</name>
</gene>
<accession>A0A4Q0M525</accession>
<dbReference type="AlphaFoldDB" id="A0A4Q0M525"/>
<feature type="domain" description="Endonuclease/exonuclease/phosphatase" evidence="2">
    <location>
        <begin position="114"/>
        <end position="364"/>
    </location>
</feature>
<reference evidence="3 4" key="1">
    <citation type="submission" date="2018-12" db="EMBL/GenBank/DDBJ databases">
        <title>The Draft Genome Sequence of the Soil Bacterium Pedobacter tournemirensis R1.</title>
        <authorList>
            <person name="He J."/>
        </authorList>
    </citation>
    <scope>NUCLEOTIDE SEQUENCE [LARGE SCALE GENOMIC DNA]</scope>
    <source>
        <strain evidence="3 4">R1</strain>
    </source>
</reference>
<dbReference type="PANTHER" id="PTHR14859">
    <property type="entry name" value="CALCOFLUOR WHITE HYPERSENSITIVE PROTEIN PRECURSOR"/>
    <property type="match status" value="1"/>
</dbReference>
<keyword evidence="3" id="KW-0255">Endonuclease</keyword>
<dbReference type="RefSeq" id="WP_128770806.1">
    <property type="nucleotide sequence ID" value="NZ_RXOC01000014.1"/>
</dbReference>
<sequence>MRKKRRKKKGIGFISKTALALNVLFALLLLLSYLASFVNPSSFWPAAFIGLAYPFLLLINILFLIYWLFRKPVLMLVPALPILIGWKFLFSTVGFRESTAIEVPKSSEDIIRIMTWNVHGFKPFNPGNDRAVKDQMLDIIRKEQPDILCIQEYYSKRRGENNIKKALIEILNSEHYYIHEDFGNQWEVQGMVFFSKLPITDSGAIAFPNTIRGNEAIFADFVFNKKKFRVYNIHLQSIRFQPEDYEYIKNVKEINTNVESSKRIGGRLKRAFIKRSEQALLIRDHITKTCKSPYIIAGDFNDTPTSYAVNTLSKGMYNSFRKKGSGFGITYNGDFPNFQIDYILASKDFTIKSYLAVQKKLSDHYPVISDLEFN</sequence>
<keyword evidence="1" id="KW-0472">Membrane</keyword>
<dbReference type="CDD" id="cd09084">
    <property type="entry name" value="EEP-2"/>
    <property type="match status" value="1"/>
</dbReference>
<comment type="caution">
    <text evidence="3">The sequence shown here is derived from an EMBL/GenBank/DDBJ whole genome shotgun (WGS) entry which is preliminary data.</text>
</comment>
<feature type="transmembrane region" description="Helical" evidence="1">
    <location>
        <begin position="76"/>
        <end position="95"/>
    </location>
</feature>
<evidence type="ECO:0000259" key="2">
    <source>
        <dbReference type="Pfam" id="PF03372"/>
    </source>
</evidence>
<keyword evidence="3" id="KW-0540">Nuclease</keyword>
<dbReference type="GO" id="GO:0006506">
    <property type="term" value="P:GPI anchor biosynthetic process"/>
    <property type="evidence" value="ECO:0007669"/>
    <property type="project" value="TreeGrafter"/>
</dbReference>
<dbReference type="InterPro" id="IPR051916">
    <property type="entry name" value="GPI-anchor_lipid_remodeler"/>
</dbReference>
<dbReference type="PANTHER" id="PTHR14859:SF15">
    <property type="entry name" value="ENDONUCLEASE_EXONUCLEASE_PHOSPHATASE DOMAIN-CONTAINING PROTEIN"/>
    <property type="match status" value="1"/>
</dbReference>
<dbReference type="EMBL" id="RXOC01000014">
    <property type="protein sequence ID" value="RXF67893.1"/>
    <property type="molecule type" value="Genomic_DNA"/>
</dbReference>
<evidence type="ECO:0000313" key="3">
    <source>
        <dbReference type="EMBL" id="RXF67893.1"/>
    </source>
</evidence>
<proteinExistence type="predicted"/>
<evidence type="ECO:0000256" key="1">
    <source>
        <dbReference type="SAM" id="Phobius"/>
    </source>
</evidence>
<dbReference type="SUPFAM" id="SSF56219">
    <property type="entry name" value="DNase I-like"/>
    <property type="match status" value="1"/>
</dbReference>
<feature type="transmembrane region" description="Helical" evidence="1">
    <location>
        <begin position="46"/>
        <end position="69"/>
    </location>
</feature>
<keyword evidence="3" id="KW-0378">Hydrolase</keyword>
<dbReference type="Gene3D" id="3.60.10.10">
    <property type="entry name" value="Endonuclease/exonuclease/phosphatase"/>
    <property type="match status" value="1"/>
</dbReference>
<keyword evidence="1" id="KW-1133">Transmembrane helix</keyword>
<name>A0A4Q0M525_9SPHI</name>
<protein>
    <submittedName>
        <fullName evidence="3">Endonuclease</fullName>
    </submittedName>
</protein>
<dbReference type="Proteomes" id="UP000290848">
    <property type="component" value="Unassembled WGS sequence"/>
</dbReference>
<dbReference type="GO" id="GO:0004519">
    <property type="term" value="F:endonuclease activity"/>
    <property type="evidence" value="ECO:0007669"/>
    <property type="project" value="UniProtKB-KW"/>
</dbReference>
<dbReference type="Pfam" id="PF03372">
    <property type="entry name" value="Exo_endo_phos"/>
    <property type="match status" value="1"/>
</dbReference>
<dbReference type="InterPro" id="IPR036691">
    <property type="entry name" value="Endo/exonu/phosph_ase_sf"/>
</dbReference>
<keyword evidence="1" id="KW-0812">Transmembrane</keyword>